<dbReference type="PANTHER" id="PTHR13832:SF849">
    <property type="entry name" value="PROTEIN PHOSPHATASE 1H"/>
    <property type="match status" value="1"/>
</dbReference>
<organism evidence="2 3">
    <name type="scientific">Scyliorhinus torazame</name>
    <name type="common">Cloudy catshark</name>
    <name type="synonym">Catulus torazame</name>
    <dbReference type="NCBI Taxonomy" id="75743"/>
    <lineage>
        <taxon>Eukaryota</taxon>
        <taxon>Metazoa</taxon>
        <taxon>Chordata</taxon>
        <taxon>Craniata</taxon>
        <taxon>Vertebrata</taxon>
        <taxon>Chondrichthyes</taxon>
        <taxon>Elasmobranchii</taxon>
        <taxon>Galeomorphii</taxon>
        <taxon>Galeoidea</taxon>
        <taxon>Carcharhiniformes</taxon>
        <taxon>Scyliorhinidae</taxon>
        <taxon>Scyliorhinus</taxon>
    </lineage>
</organism>
<dbReference type="GO" id="GO:0005739">
    <property type="term" value="C:mitochondrion"/>
    <property type="evidence" value="ECO:0007669"/>
    <property type="project" value="TreeGrafter"/>
</dbReference>
<evidence type="ECO:0000259" key="1">
    <source>
        <dbReference type="PROSITE" id="PS51746"/>
    </source>
</evidence>
<protein>
    <recommendedName>
        <fullName evidence="1">PPM-type phosphatase domain-containing protein</fullName>
    </recommendedName>
</protein>
<sequence>MINRVKAAVAQLVGGTGSSSSPWNCPECSLAFQYSRPAFLHLSAEESERAADHSTRPILVTGQDRRRQLLPWDTGYAEVINAGKSVLNEDQAAREIVSVEKRVCKNSTAGKTAKDDVSVGKERDGLQFHYWALFDGHAGADAAVMAARLLHLHICEQLRDIVDVLRDGDVPPPISLTSNAGVVTEGGAKSAPHQGDWEPPTDSESRFLLEKEISHEYLVIGAIENAFRQMDQQIEREQSSHGYLGGCCALAVVYLLGKIYVANAGDSRAILIRNGETIPLSNEFTPESERQRLQYLGYLQPHLLGNEFTHLEFPRRIQHREIGRKMLFRDYSMTGWAYKTIEKDDLKFPLVYGEGKKARVMATIGVTRGLGDHNLKVYCSNIHIKPFLSCIPEVKVYDVAKYEHGVDDVIVLGTDGLWDVVSDREVADAVIRILSNCEPDNPNRFTMAAEDLVMRSRGILKEHGWRLSNDRLGSGDDISVFVIPLYGHT</sequence>
<dbReference type="OrthoDB" id="10264738at2759"/>
<comment type="caution">
    <text evidence="2">The sequence shown here is derived from an EMBL/GenBank/DDBJ whole genome shotgun (WGS) entry which is preliminary data.</text>
</comment>
<dbReference type="CDD" id="cd00143">
    <property type="entry name" value="PP2Cc"/>
    <property type="match status" value="1"/>
</dbReference>
<dbReference type="Pfam" id="PF00481">
    <property type="entry name" value="PP2C"/>
    <property type="match status" value="2"/>
</dbReference>
<dbReference type="SUPFAM" id="SSF81606">
    <property type="entry name" value="PP2C-like"/>
    <property type="match status" value="1"/>
</dbReference>
<proteinExistence type="predicted"/>
<dbReference type="Gene3D" id="3.60.40.10">
    <property type="entry name" value="PPM-type phosphatase domain"/>
    <property type="match status" value="1"/>
</dbReference>
<evidence type="ECO:0000313" key="2">
    <source>
        <dbReference type="EMBL" id="GCB79122.1"/>
    </source>
</evidence>
<accession>A0A401Q161</accession>
<dbReference type="EMBL" id="BFAA01010587">
    <property type="protein sequence ID" value="GCB79122.1"/>
    <property type="molecule type" value="Genomic_DNA"/>
</dbReference>
<dbReference type="InterPro" id="IPR001932">
    <property type="entry name" value="PPM-type_phosphatase-like_dom"/>
</dbReference>
<dbReference type="PROSITE" id="PS51746">
    <property type="entry name" value="PPM_2"/>
    <property type="match status" value="1"/>
</dbReference>
<dbReference type="Proteomes" id="UP000288216">
    <property type="component" value="Unassembled WGS sequence"/>
</dbReference>
<keyword evidence="3" id="KW-1185">Reference proteome</keyword>
<evidence type="ECO:0000313" key="3">
    <source>
        <dbReference type="Proteomes" id="UP000288216"/>
    </source>
</evidence>
<dbReference type="SMART" id="SM00332">
    <property type="entry name" value="PP2Cc"/>
    <property type="match status" value="1"/>
</dbReference>
<dbReference type="STRING" id="75743.A0A401Q161"/>
<dbReference type="OMA" id="MEREWRN"/>
<dbReference type="InterPro" id="IPR036457">
    <property type="entry name" value="PPM-type-like_dom_sf"/>
</dbReference>
<dbReference type="InterPro" id="IPR015655">
    <property type="entry name" value="PP2C"/>
</dbReference>
<feature type="domain" description="PPM-type phosphatase" evidence="1">
    <location>
        <begin position="102"/>
        <end position="485"/>
    </location>
</feature>
<reference evidence="2 3" key="1">
    <citation type="journal article" date="2018" name="Nat. Ecol. Evol.">
        <title>Shark genomes provide insights into elasmobranch evolution and the origin of vertebrates.</title>
        <authorList>
            <person name="Hara Y"/>
            <person name="Yamaguchi K"/>
            <person name="Onimaru K"/>
            <person name="Kadota M"/>
            <person name="Koyanagi M"/>
            <person name="Keeley SD"/>
            <person name="Tatsumi K"/>
            <person name="Tanaka K"/>
            <person name="Motone F"/>
            <person name="Kageyama Y"/>
            <person name="Nozu R"/>
            <person name="Adachi N"/>
            <person name="Nishimura O"/>
            <person name="Nakagawa R"/>
            <person name="Tanegashima C"/>
            <person name="Kiyatake I"/>
            <person name="Matsumoto R"/>
            <person name="Murakumo K"/>
            <person name="Nishida K"/>
            <person name="Terakita A"/>
            <person name="Kuratani S"/>
            <person name="Sato K"/>
            <person name="Hyodo S Kuraku.S."/>
        </authorList>
    </citation>
    <scope>NUCLEOTIDE SEQUENCE [LARGE SCALE GENOMIC DNA]</scope>
</reference>
<gene>
    <name evidence="2" type="ORF">scyTo_0016915</name>
</gene>
<dbReference type="PANTHER" id="PTHR13832">
    <property type="entry name" value="PROTEIN PHOSPHATASE 2C"/>
    <property type="match status" value="1"/>
</dbReference>
<dbReference type="AlphaFoldDB" id="A0A401Q161"/>
<name>A0A401Q161_SCYTO</name>
<dbReference type="GO" id="GO:0004741">
    <property type="term" value="F:[pyruvate dehydrogenase (acetyl-transferring)]-phosphatase activity"/>
    <property type="evidence" value="ECO:0007669"/>
    <property type="project" value="TreeGrafter"/>
</dbReference>